<gene>
    <name evidence="5" type="ORF">S03H2_05960</name>
</gene>
<dbReference type="PANTHER" id="PTHR42711">
    <property type="entry name" value="ABC TRANSPORTER ATP-BINDING PROTEIN"/>
    <property type="match status" value="1"/>
</dbReference>
<comment type="caution">
    <text evidence="5">The sequence shown here is derived from an EMBL/GenBank/DDBJ whole genome shotgun (WGS) entry which is preliminary data.</text>
</comment>
<protein>
    <recommendedName>
        <fullName evidence="6">ABC transporter domain-containing protein</fullName>
    </recommendedName>
</protein>
<dbReference type="InterPro" id="IPR027417">
    <property type="entry name" value="P-loop_NTPase"/>
</dbReference>
<keyword evidence="3" id="KW-0547">Nucleotide-binding</keyword>
<accession>X1E880</accession>
<organism evidence="5">
    <name type="scientific">marine sediment metagenome</name>
    <dbReference type="NCBI Taxonomy" id="412755"/>
    <lineage>
        <taxon>unclassified sequences</taxon>
        <taxon>metagenomes</taxon>
        <taxon>ecological metagenomes</taxon>
    </lineage>
</organism>
<feature type="non-terminal residue" evidence="5">
    <location>
        <position position="47"/>
    </location>
</feature>
<dbReference type="InterPro" id="IPR050763">
    <property type="entry name" value="ABC_transporter_ATP-binding"/>
</dbReference>
<comment type="similarity">
    <text evidence="1">Belongs to the ABC transporter superfamily.</text>
</comment>
<dbReference type="AlphaFoldDB" id="X1E880"/>
<keyword evidence="2" id="KW-0813">Transport</keyword>
<reference evidence="5" key="1">
    <citation type="journal article" date="2014" name="Front. Microbiol.">
        <title>High frequency of phylogenetically diverse reductive dehalogenase-homologous genes in deep subseafloor sedimentary metagenomes.</title>
        <authorList>
            <person name="Kawai M."/>
            <person name="Futagami T."/>
            <person name="Toyoda A."/>
            <person name="Takaki Y."/>
            <person name="Nishi S."/>
            <person name="Hori S."/>
            <person name="Arai W."/>
            <person name="Tsubouchi T."/>
            <person name="Morono Y."/>
            <person name="Uchiyama I."/>
            <person name="Ito T."/>
            <person name="Fujiyama A."/>
            <person name="Inagaki F."/>
            <person name="Takami H."/>
        </authorList>
    </citation>
    <scope>NUCLEOTIDE SEQUENCE</scope>
    <source>
        <strain evidence="5">Expedition CK06-06</strain>
    </source>
</reference>
<proteinExistence type="inferred from homology"/>
<evidence type="ECO:0000256" key="1">
    <source>
        <dbReference type="ARBA" id="ARBA00005417"/>
    </source>
</evidence>
<evidence type="ECO:0000256" key="4">
    <source>
        <dbReference type="ARBA" id="ARBA00022840"/>
    </source>
</evidence>
<evidence type="ECO:0000256" key="3">
    <source>
        <dbReference type="ARBA" id="ARBA00022741"/>
    </source>
</evidence>
<evidence type="ECO:0008006" key="6">
    <source>
        <dbReference type="Google" id="ProtNLM"/>
    </source>
</evidence>
<dbReference type="EMBL" id="BARU01002545">
    <property type="protein sequence ID" value="GAH29461.1"/>
    <property type="molecule type" value="Genomic_DNA"/>
</dbReference>
<evidence type="ECO:0000256" key="2">
    <source>
        <dbReference type="ARBA" id="ARBA00022448"/>
    </source>
</evidence>
<name>X1E880_9ZZZZ</name>
<dbReference type="Gene3D" id="3.40.50.300">
    <property type="entry name" value="P-loop containing nucleotide triphosphate hydrolases"/>
    <property type="match status" value="1"/>
</dbReference>
<dbReference type="SUPFAM" id="SSF52540">
    <property type="entry name" value="P-loop containing nucleoside triphosphate hydrolases"/>
    <property type="match status" value="1"/>
</dbReference>
<dbReference type="GO" id="GO:0005524">
    <property type="term" value="F:ATP binding"/>
    <property type="evidence" value="ECO:0007669"/>
    <property type="project" value="UniProtKB-KW"/>
</dbReference>
<keyword evidence="4" id="KW-0067">ATP-binding</keyword>
<sequence length="47" mass="5154">MMKELQESGTTILLATHDMAEAEKMATRVAILLQGKIIIIGTPREVT</sequence>
<evidence type="ECO:0000313" key="5">
    <source>
        <dbReference type="EMBL" id="GAH29461.1"/>
    </source>
</evidence>
<dbReference type="PANTHER" id="PTHR42711:SF5">
    <property type="entry name" value="ABC TRANSPORTER ATP-BINDING PROTEIN NATA"/>
    <property type="match status" value="1"/>
</dbReference>